<feature type="transmembrane region" description="Helical" evidence="2">
    <location>
        <begin position="216"/>
        <end position="243"/>
    </location>
</feature>
<dbReference type="OrthoDB" id="5520143at2"/>
<evidence type="ECO:0000313" key="4">
    <source>
        <dbReference type="Proteomes" id="UP000238348"/>
    </source>
</evidence>
<keyword evidence="2" id="KW-1133">Transmembrane helix</keyword>
<reference evidence="3 4" key="1">
    <citation type="submission" date="2015-09" db="EMBL/GenBank/DDBJ databases">
        <title>Sorangium comparison.</title>
        <authorList>
            <person name="Zaburannyi N."/>
            <person name="Bunk B."/>
            <person name="Overmann J."/>
            <person name="Mueller R."/>
        </authorList>
    </citation>
    <scope>NUCLEOTIDE SEQUENCE [LARGE SCALE GENOMIC DNA]</scope>
    <source>
        <strain evidence="3 4">So ce26</strain>
    </source>
</reference>
<organism evidence="3 4">
    <name type="scientific">Sorangium cellulosum</name>
    <name type="common">Polyangium cellulosum</name>
    <dbReference type="NCBI Taxonomy" id="56"/>
    <lineage>
        <taxon>Bacteria</taxon>
        <taxon>Pseudomonadati</taxon>
        <taxon>Myxococcota</taxon>
        <taxon>Polyangia</taxon>
        <taxon>Polyangiales</taxon>
        <taxon>Polyangiaceae</taxon>
        <taxon>Sorangium</taxon>
    </lineage>
</organism>
<keyword evidence="2" id="KW-0472">Membrane</keyword>
<feature type="transmembrane region" description="Helical" evidence="2">
    <location>
        <begin position="44"/>
        <end position="66"/>
    </location>
</feature>
<feature type="region of interest" description="Disordered" evidence="1">
    <location>
        <begin position="1"/>
        <end position="37"/>
    </location>
</feature>
<dbReference type="RefSeq" id="WP_104977340.1">
    <property type="nucleotide sequence ID" value="NZ_CP012673.1"/>
</dbReference>
<evidence type="ECO:0000313" key="3">
    <source>
        <dbReference type="EMBL" id="AUX39360.1"/>
    </source>
</evidence>
<keyword evidence="2" id="KW-0812">Transmembrane</keyword>
<dbReference type="Proteomes" id="UP000238348">
    <property type="component" value="Chromosome"/>
</dbReference>
<gene>
    <name evidence="3" type="ORF">SOCE26_007490</name>
</gene>
<name>A0A2L0EJ81_SORCE</name>
<evidence type="ECO:0000256" key="2">
    <source>
        <dbReference type="SAM" id="Phobius"/>
    </source>
</evidence>
<dbReference type="AlphaFoldDB" id="A0A2L0EJ81"/>
<protein>
    <submittedName>
        <fullName evidence="3">Uncharacterized protein</fullName>
    </submittedName>
</protein>
<sequence>MSSREPSGEPASRPSEPADAPASVSGRGAAPGPAARRGPRARTLAALVALTLSLGAVAGVAAQRYIAVHLRAPPKVPACVRGARVTLRKPVTASGSEPRQTVSGETVYLTPGEDLAVACAFQVDERLARHLAGALAEHEPARRAARLLEIVRDHIPADPAHDRTAAAAYMMAAAAMRPLPVEVPGVSAAAEELEQRHACRFGTRRVCPTRPPPPPIVWIAGVPAALSALSLVWIGLAAGAARYGRWRASRRRRSRGALEDRGARAARLS</sequence>
<evidence type="ECO:0000256" key="1">
    <source>
        <dbReference type="SAM" id="MobiDB-lite"/>
    </source>
</evidence>
<dbReference type="EMBL" id="CP012673">
    <property type="protein sequence ID" value="AUX39360.1"/>
    <property type="molecule type" value="Genomic_DNA"/>
</dbReference>
<proteinExistence type="predicted"/>
<feature type="compositionally biased region" description="Low complexity" evidence="1">
    <location>
        <begin position="20"/>
        <end position="37"/>
    </location>
</feature>
<accession>A0A2L0EJ81</accession>